<evidence type="ECO:0000313" key="2">
    <source>
        <dbReference type="EMBL" id="EKE29300.1"/>
    </source>
</evidence>
<dbReference type="GO" id="GO:0005507">
    <property type="term" value="F:copper ion binding"/>
    <property type="evidence" value="ECO:0007669"/>
    <property type="project" value="TreeGrafter"/>
</dbReference>
<dbReference type="GO" id="GO:0010038">
    <property type="term" value="P:response to metal ion"/>
    <property type="evidence" value="ECO:0007669"/>
    <property type="project" value="InterPro"/>
</dbReference>
<dbReference type="Gene3D" id="3.30.70.120">
    <property type="match status" value="1"/>
</dbReference>
<dbReference type="Pfam" id="PF03091">
    <property type="entry name" value="CutA1"/>
    <property type="match status" value="1"/>
</dbReference>
<dbReference type="SUPFAM" id="SSF54913">
    <property type="entry name" value="GlnB-like"/>
    <property type="match status" value="1"/>
</dbReference>
<organism evidence="2">
    <name type="scientific">uncultured bacterium</name>
    <name type="common">gcode 4</name>
    <dbReference type="NCBI Taxonomy" id="1234023"/>
    <lineage>
        <taxon>Bacteria</taxon>
        <taxon>environmental samples</taxon>
    </lineage>
</organism>
<evidence type="ECO:0008006" key="3">
    <source>
        <dbReference type="Google" id="ProtNLM"/>
    </source>
</evidence>
<reference evidence="2" key="1">
    <citation type="journal article" date="2012" name="Science">
        <title>Fermentation, hydrogen, and sulfur metabolism in multiple uncultivated bacterial phyla.</title>
        <authorList>
            <person name="Wrighton K.C."/>
            <person name="Thomas B.C."/>
            <person name="Sharon I."/>
            <person name="Miller C.S."/>
            <person name="Castelle C.J."/>
            <person name="VerBerkmoes N.C."/>
            <person name="Wilkins M.J."/>
            <person name="Hettich R.L."/>
            <person name="Lipton M.S."/>
            <person name="Williams K.H."/>
            <person name="Long P.E."/>
            <person name="Banfield J.F."/>
        </authorList>
    </citation>
    <scope>NUCLEOTIDE SEQUENCE [LARGE SCALE GENOMIC DNA]</scope>
</reference>
<dbReference type="InterPro" id="IPR004323">
    <property type="entry name" value="Ion_tolerance_CutA"/>
</dbReference>
<protein>
    <recommendedName>
        <fullName evidence="3">Divalent-cation tolerance protein CutA</fullName>
    </recommendedName>
</protein>
<dbReference type="EMBL" id="AMFJ01000193">
    <property type="protein sequence ID" value="EKE29300.1"/>
    <property type="molecule type" value="Genomic_DNA"/>
</dbReference>
<comment type="caution">
    <text evidence="2">The sequence shown here is derived from an EMBL/GenBank/DDBJ whole genome shotgun (WGS) entry which is preliminary data.</text>
</comment>
<dbReference type="InterPro" id="IPR011322">
    <property type="entry name" value="N-reg_PII-like_a/b"/>
</dbReference>
<dbReference type="PANTHER" id="PTHR23419">
    <property type="entry name" value="DIVALENT CATION TOLERANCE CUTA-RELATED"/>
    <property type="match status" value="1"/>
</dbReference>
<proteinExistence type="inferred from homology"/>
<accession>K2H0I1</accession>
<name>K2H0I1_9BACT</name>
<dbReference type="PANTHER" id="PTHR23419:SF8">
    <property type="entry name" value="FI09726P"/>
    <property type="match status" value="1"/>
</dbReference>
<sequence length="98" mass="11674">MFIMVYVTHENEEEAQKVVSHLLDKQLIKCANTFPISADLWWLWKIDKNEEMVTILKAKKENWLILKEEISKIHPYDVPCIIKIEVEANEAYEAWINE</sequence>
<dbReference type="AlphaFoldDB" id="K2H0I1"/>
<dbReference type="InterPro" id="IPR015867">
    <property type="entry name" value="N-reg_PII/ATP_PRibTrfase_C"/>
</dbReference>
<gene>
    <name evidence="2" type="ORF">ACD_2C00193G0021</name>
</gene>
<evidence type="ECO:0000256" key="1">
    <source>
        <dbReference type="ARBA" id="ARBA00010169"/>
    </source>
</evidence>
<comment type="similarity">
    <text evidence="1">Belongs to the CutA family.</text>
</comment>